<sequence>MRSRTWRIILGIGVVIATAVGPFGCATTEPEMIPVERVVNYSETADYSPMATGVGYGPLLPATAAECREYRETLEKYEKVYLASVGVGVVSLVVGLLSDDDDVKDVAGVAAATSTLAQAGTSTAYQVVAQEAQERGCNLN</sequence>
<reference evidence="1 2" key="1">
    <citation type="submission" date="2019-06" db="EMBL/GenBank/DDBJ databases">
        <title>Persicimonas caeni gen. nov., sp. nov., a predatory bacterium isolated from solar saltern.</title>
        <authorList>
            <person name="Wang S."/>
        </authorList>
    </citation>
    <scope>NUCLEOTIDE SEQUENCE [LARGE SCALE GENOMIC DNA]</scope>
    <source>
        <strain evidence="1 2">YN101</strain>
    </source>
</reference>
<dbReference type="Proteomes" id="UP000315995">
    <property type="component" value="Chromosome"/>
</dbReference>
<name>A0A4Y6PMH1_PERCE</name>
<accession>A0A4Y6PMH1</accession>
<gene>
    <name evidence="1" type="ORF">FIV42_01570</name>
</gene>
<evidence type="ECO:0000313" key="1">
    <source>
        <dbReference type="EMBL" id="QDG49472.1"/>
    </source>
</evidence>
<dbReference type="AlphaFoldDB" id="A0A4Y6PMH1"/>
<dbReference type="RefSeq" id="WP_141195969.1">
    <property type="nucleotide sequence ID" value="NZ_CP041186.1"/>
</dbReference>
<accession>A0A5B8Y2R6</accession>
<protein>
    <submittedName>
        <fullName evidence="1">Uncharacterized protein</fullName>
    </submittedName>
</protein>
<proteinExistence type="predicted"/>
<keyword evidence="2" id="KW-1185">Reference proteome</keyword>
<organism evidence="1 2">
    <name type="scientific">Persicimonas caeni</name>
    <dbReference type="NCBI Taxonomy" id="2292766"/>
    <lineage>
        <taxon>Bacteria</taxon>
        <taxon>Deltaproteobacteria</taxon>
        <taxon>Bradymonadales</taxon>
        <taxon>Bradymonadaceae</taxon>
        <taxon>Persicimonas</taxon>
    </lineage>
</organism>
<dbReference type="EMBL" id="CP041186">
    <property type="protein sequence ID" value="QDG49472.1"/>
    <property type="molecule type" value="Genomic_DNA"/>
</dbReference>
<evidence type="ECO:0000313" key="2">
    <source>
        <dbReference type="Proteomes" id="UP000315995"/>
    </source>
</evidence>